<protein>
    <submittedName>
        <fullName evidence="1">Uncharacterized protein</fullName>
    </submittedName>
</protein>
<organism evidence="1">
    <name type="scientific">marine metagenome</name>
    <dbReference type="NCBI Taxonomy" id="408172"/>
    <lineage>
        <taxon>unclassified sequences</taxon>
        <taxon>metagenomes</taxon>
        <taxon>ecological metagenomes</taxon>
    </lineage>
</organism>
<accession>A0A381ZRF4</accession>
<gene>
    <name evidence="1" type="ORF">METZ01_LOCUS144680</name>
</gene>
<dbReference type="AlphaFoldDB" id="A0A381ZRF4"/>
<name>A0A381ZRF4_9ZZZZ</name>
<evidence type="ECO:0000313" key="1">
    <source>
        <dbReference type="EMBL" id="SVA91826.1"/>
    </source>
</evidence>
<dbReference type="EMBL" id="UINC01022366">
    <property type="protein sequence ID" value="SVA91826.1"/>
    <property type="molecule type" value="Genomic_DNA"/>
</dbReference>
<reference evidence="1" key="1">
    <citation type="submission" date="2018-05" db="EMBL/GenBank/DDBJ databases">
        <authorList>
            <person name="Lanie J.A."/>
            <person name="Ng W.-L."/>
            <person name="Kazmierczak K.M."/>
            <person name="Andrzejewski T.M."/>
            <person name="Davidsen T.M."/>
            <person name="Wayne K.J."/>
            <person name="Tettelin H."/>
            <person name="Glass J.I."/>
            <person name="Rusch D."/>
            <person name="Podicherti R."/>
            <person name="Tsui H.-C.T."/>
            <person name="Winkler M.E."/>
        </authorList>
    </citation>
    <scope>NUCLEOTIDE SEQUENCE</scope>
</reference>
<sequence length="33" mass="3482">MNAVLGKLLDCVAAVALLVSAALQRTKSGPREW</sequence>
<proteinExistence type="predicted"/>